<keyword evidence="6 14" id="KW-0004">4Fe-4S</keyword>
<evidence type="ECO:0000256" key="13">
    <source>
        <dbReference type="ARBA" id="ARBA00030756"/>
    </source>
</evidence>
<keyword evidence="7" id="KW-0949">S-adenosyl-L-methionine</keyword>
<keyword evidence="9" id="KW-0663">Pyridoxal phosphate</keyword>
<comment type="caution">
    <text evidence="16">The sequence shown here is derived from an EMBL/GenBank/DDBJ whole genome shotgun (WGS) entry which is preliminary data.</text>
</comment>
<dbReference type="GO" id="GO:0046872">
    <property type="term" value="F:metal ion binding"/>
    <property type="evidence" value="ECO:0007669"/>
    <property type="project" value="UniProtKB-KW"/>
</dbReference>
<comment type="cofactor">
    <cofactor evidence="2">
        <name>pyridoxal 5'-phosphate</name>
        <dbReference type="ChEBI" id="CHEBI:597326"/>
    </cofactor>
</comment>
<dbReference type="InterPro" id="IPR003739">
    <property type="entry name" value="Lys_aminomutase/Glu_NH3_mut"/>
</dbReference>
<dbReference type="InterPro" id="IPR013785">
    <property type="entry name" value="Aldolase_TIM"/>
</dbReference>
<dbReference type="InterPro" id="IPR007197">
    <property type="entry name" value="rSAM"/>
</dbReference>
<dbReference type="SUPFAM" id="SSF102114">
    <property type="entry name" value="Radical SAM enzymes"/>
    <property type="match status" value="1"/>
</dbReference>
<dbReference type="GO" id="GO:0016853">
    <property type="term" value="F:isomerase activity"/>
    <property type="evidence" value="ECO:0007669"/>
    <property type="project" value="UniProtKB-KW"/>
</dbReference>
<evidence type="ECO:0000256" key="6">
    <source>
        <dbReference type="ARBA" id="ARBA00022485"/>
    </source>
</evidence>
<reference evidence="16 17" key="1">
    <citation type="journal article" date="2018" name="Genome Biol. Evol.">
        <title>Cladogenesis and Genomic Streamlining in Extracellular Endosymbionts of Tropical Stink Bugs.</title>
        <authorList>
            <person name="Otero-Bravo A."/>
            <person name="Goffredi S."/>
            <person name="Sabree Z.L."/>
        </authorList>
    </citation>
    <scope>NUCLEOTIDE SEQUENCE [LARGE SCALE GENOMIC DNA]</scope>
    <source>
        <strain evidence="16 17">SoEE</strain>
    </source>
</reference>
<dbReference type="AlphaFoldDB" id="A0A2P5SZY4"/>
<dbReference type="PIRSF" id="PIRSF004911">
    <property type="entry name" value="DUF160"/>
    <property type="match status" value="1"/>
</dbReference>
<dbReference type="Pfam" id="PF04055">
    <property type="entry name" value="Radical_SAM"/>
    <property type="match status" value="1"/>
</dbReference>
<dbReference type="NCBIfam" id="TIGR00238">
    <property type="entry name" value="KamA family radical SAM protein"/>
    <property type="match status" value="1"/>
</dbReference>
<dbReference type="Gene3D" id="3.20.20.70">
    <property type="entry name" value="Aldolase class I"/>
    <property type="match status" value="1"/>
</dbReference>
<dbReference type="PANTHER" id="PTHR30538">
    <property type="entry name" value="LYSINE 2,3-AMINOMUTASE-RELATED"/>
    <property type="match status" value="1"/>
</dbReference>
<accession>A0A2P5SZY4</accession>
<dbReference type="NCBIfam" id="TIGR03821">
    <property type="entry name" value="EFP_modif_epmB"/>
    <property type="match status" value="1"/>
</dbReference>
<dbReference type="PANTHER" id="PTHR30538:SF1">
    <property type="entry name" value="L-LYSINE 2,3-AMINOMUTASE"/>
    <property type="match status" value="1"/>
</dbReference>
<dbReference type="Proteomes" id="UP000296153">
    <property type="component" value="Unassembled WGS sequence"/>
</dbReference>
<feature type="domain" description="Radical SAM core" evidence="15">
    <location>
        <begin position="110"/>
        <end position="325"/>
    </location>
</feature>
<evidence type="ECO:0000256" key="11">
    <source>
        <dbReference type="ARBA" id="ARBA00023014"/>
    </source>
</evidence>
<dbReference type="InterPro" id="IPR022462">
    <property type="entry name" value="EpmB"/>
</dbReference>
<evidence type="ECO:0000256" key="5">
    <source>
        <dbReference type="ARBA" id="ARBA00022363"/>
    </source>
</evidence>
<evidence type="ECO:0000256" key="12">
    <source>
        <dbReference type="ARBA" id="ARBA00023235"/>
    </source>
</evidence>
<organism evidence="16 17">
    <name type="scientific">Candidatus Pantoea edessiphila</name>
    <dbReference type="NCBI Taxonomy" id="2044610"/>
    <lineage>
        <taxon>Bacteria</taxon>
        <taxon>Pseudomonadati</taxon>
        <taxon>Pseudomonadota</taxon>
        <taxon>Gammaproteobacteria</taxon>
        <taxon>Enterobacterales</taxon>
        <taxon>Erwiniaceae</taxon>
        <taxon>Pantoea</taxon>
    </lineage>
</organism>
<evidence type="ECO:0000313" key="16">
    <source>
        <dbReference type="EMBL" id="PPI87909.1"/>
    </source>
</evidence>
<dbReference type="PROSITE" id="PS51918">
    <property type="entry name" value="RADICAL_SAM"/>
    <property type="match status" value="1"/>
</dbReference>
<evidence type="ECO:0000256" key="3">
    <source>
        <dbReference type="ARBA" id="ARBA00001966"/>
    </source>
</evidence>
<evidence type="ECO:0000256" key="7">
    <source>
        <dbReference type="ARBA" id="ARBA00022691"/>
    </source>
</evidence>
<evidence type="ECO:0000259" key="15">
    <source>
        <dbReference type="PROSITE" id="PS51918"/>
    </source>
</evidence>
<feature type="binding site" evidence="14">
    <location>
        <position position="124"/>
    </location>
    <ligand>
        <name>[4Fe-4S] cluster</name>
        <dbReference type="ChEBI" id="CHEBI:49883"/>
        <note>4Fe-4S-S-AdoMet</note>
    </ligand>
</feature>
<feature type="binding site" evidence="14">
    <location>
        <position position="131"/>
    </location>
    <ligand>
        <name>[4Fe-4S] cluster</name>
        <dbReference type="ChEBI" id="CHEBI:49883"/>
        <note>4Fe-4S-S-AdoMet</note>
    </ligand>
</feature>
<evidence type="ECO:0000313" key="17">
    <source>
        <dbReference type="Proteomes" id="UP000296153"/>
    </source>
</evidence>
<keyword evidence="8 14" id="KW-0479">Metal-binding</keyword>
<evidence type="ECO:0000256" key="9">
    <source>
        <dbReference type="ARBA" id="ARBA00022898"/>
    </source>
</evidence>
<gene>
    <name evidence="16" type="primary">epmB</name>
    <name evidence="16" type="ORF">CRV12_01685</name>
</gene>
<name>A0A2P5SZY4_9GAMM</name>
<dbReference type="InterPro" id="IPR058240">
    <property type="entry name" value="rSAM_sf"/>
</dbReference>
<proteinExistence type="inferred from homology"/>
<evidence type="ECO:0000256" key="4">
    <source>
        <dbReference type="ARBA" id="ARBA00008703"/>
    </source>
</evidence>
<evidence type="ECO:0000256" key="1">
    <source>
        <dbReference type="ARBA" id="ARBA00001352"/>
    </source>
</evidence>
<keyword evidence="10" id="KW-0408">Iron</keyword>
<evidence type="ECO:0000256" key="2">
    <source>
        <dbReference type="ARBA" id="ARBA00001933"/>
    </source>
</evidence>
<evidence type="ECO:0000256" key="8">
    <source>
        <dbReference type="ARBA" id="ARBA00022723"/>
    </source>
</evidence>
<protein>
    <recommendedName>
        <fullName evidence="5">L-lysine 2,3-aminomutase</fullName>
    </recommendedName>
    <alternativeName>
        <fullName evidence="13">EF-P post-translational modification enzyme B</fullName>
    </alternativeName>
</protein>
<comment type="similarity">
    <text evidence="4">Belongs to the radical SAM superfamily. KamA family.</text>
</comment>
<feature type="binding site" evidence="14">
    <location>
        <position position="128"/>
    </location>
    <ligand>
        <name>[4Fe-4S] cluster</name>
        <dbReference type="ChEBI" id="CHEBI:49883"/>
        <note>4Fe-4S-S-AdoMet</note>
    </ligand>
</feature>
<comment type="cofactor">
    <cofactor evidence="3">
        <name>[4Fe-4S] cluster</name>
        <dbReference type="ChEBI" id="CHEBI:49883"/>
    </cofactor>
</comment>
<evidence type="ECO:0000256" key="10">
    <source>
        <dbReference type="ARBA" id="ARBA00023004"/>
    </source>
</evidence>
<dbReference type="SFLD" id="SFLDS00029">
    <property type="entry name" value="Radical_SAM"/>
    <property type="match status" value="1"/>
</dbReference>
<keyword evidence="12" id="KW-0413">Isomerase</keyword>
<sequence>MLKMGNNININQLSKKEDWLQQLANVITKPEKLLNILELDNKYKIEKLNKLRTVFPLRVPKSFVNRMKKNTIKDPLLMQVLINHKELINTRGYSQDPLNEQSSTIPGLLHKYKNRIVLLLKNSCAINCRYCFRRYFPYYKNQGNKRNWQIALNYINLHTEINEVIFSGGDPLIAKDHEIEWIIKQLETISHIKQLRIHTRFPVVIPARVTDQLCKIFKKTKFNILLVTHINHAQEINDEVFTIVYKLKKAGVTLLNQSVLLKGINDSVETLVRLNNTLFDVGILPYYLHILDKVQGTAHFSVKKENILQLINDLPLQLSGYMIPKLVNDNHKFKKVLNNLHIK</sequence>
<dbReference type="GO" id="GO:0051539">
    <property type="term" value="F:4 iron, 4 sulfur cluster binding"/>
    <property type="evidence" value="ECO:0007669"/>
    <property type="project" value="UniProtKB-KW"/>
</dbReference>
<dbReference type="CDD" id="cd01335">
    <property type="entry name" value="Radical_SAM"/>
    <property type="match status" value="1"/>
</dbReference>
<evidence type="ECO:0000256" key="14">
    <source>
        <dbReference type="PIRSR" id="PIRSR004911-1"/>
    </source>
</evidence>
<keyword evidence="11 14" id="KW-0411">Iron-sulfur</keyword>
<comment type="catalytic activity">
    <reaction evidence="1">
        <text>L-lysine = D-beta-lysine</text>
        <dbReference type="Rhea" id="RHEA:44148"/>
        <dbReference type="ChEBI" id="CHEBI:32551"/>
        <dbReference type="ChEBI" id="CHEBI:84138"/>
    </reaction>
</comment>
<dbReference type="EMBL" id="PDKT01000002">
    <property type="protein sequence ID" value="PPI87909.1"/>
    <property type="molecule type" value="Genomic_DNA"/>
</dbReference>